<gene>
    <name evidence="20" type="ordered locus">Clole_3047</name>
</gene>
<dbReference type="KEGG" id="cle:Clole_3047"/>
<dbReference type="NCBIfam" id="NF004085">
    <property type="entry name" value="PRK05586.1"/>
    <property type="match status" value="1"/>
</dbReference>
<dbReference type="PROSITE" id="PS00867">
    <property type="entry name" value="CPSASE_2"/>
    <property type="match status" value="1"/>
</dbReference>
<keyword evidence="12 17" id="KW-0443">Lipid metabolism</keyword>
<dbReference type="Gene3D" id="3.40.50.20">
    <property type="match status" value="1"/>
</dbReference>
<keyword evidence="13 17" id="KW-0275">Fatty acid biosynthesis</keyword>
<evidence type="ECO:0000259" key="19">
    <source>
        <dbReference type="PROSITE" id="PS50979"/>
    </source>
</evidence>
<dbReference type="GO" id="GO:0005524">
    <property type="term" value="F:ATP binding"/>
    <property type="evidence" value="ECO:0007669"/>
    <property type="project" value="UniProtKB-UniRule"/>
</dbReference>
<evidence type="ECO:0000256" key="10">
    <source>
        <dbReference type="ARBA" id="ARBA00022840"/>
    </source>
</evidence>
<evidence type="ECO:0000256" key="4">
    <source>
        <dbReference type="ARBA" id="ARBA00013263"/>
    </source>
</evidence>
<dbReference type="InterPro" id="IPR011761">
    <property type="entry name" value="ATP-grasp"/>
</dbReference>
<dbReference type="GO" id="GO:0004075">
    <property type="term" value="F:biotin carboxylase activity"/>
    <property type="evidence" value="ECO:0007669"/>
    <property type="project" value="UniProtKB-EC"/>
</dbReference>
<evidence type="ECO:0000256" key="13">
    <source>
        <dbReference type="ARBA" id="ARBA00023160"/>
    </source>
</evidence>
<dbReference type="Gene3D" id="3.30.1490.20">
    <property type="entry name" value="ATP-grasp fold, A domain"/>
    <property type="match status" value="1"/>
</dbReference>
<dbReference type="PROSITE" id="PS00866">
    <property type="entry name" value="CPSASE_1"/>
    <property type="match status" value="1"/>
</dbReference>
<dbReference type="GO" id="GO:0006633">
    <property type="term" value="P:fatty acid biosynthetic process"/>
    <property type="evidence" value="ECO:0007669"/>
    <property type="project" value="UniProtKB-KW"/>
</dbReference>
<evidence type="ECO:0000256" key="3">
    <source>
        <dbReference type="ARBA" id="ARBA00011750"/>
    </source>
</evidence>
<dbReference type="NCBIfam" id="NF006367">
    <property type="entry name" value="PRK08591.1"/>
    <property type="match status" value="1"/>
</dbReference>
<evidence type="ECO:0000256" key="7">
    <source>
        <dbReference type="ARBA" id="ARBA00022723"/>
    </source>
</evidence>
<dbReference type="FunFam" id="3.30.470.20:FF:000028">
    <property type="entry name" value="Methylcrotonoyl-CoA carboxylase subunit alpha, mitochondrial"/>
    <property type="match status" value="1"/>
</dbReference>
<dbReference type="PANTHER" id="PTHR48095">
    <property type="entry name" value="PYRUVATE CARBOXYLASE SUBUNIT A"/>
    <property type="match status" value="1"/>
</dbReference>
<evidence type="ECO:0000256" key="5">
    <source>
        <dbReference type="ARBA" id="ARBA00022516"/>
    </source>
</evidence>
<keyword evidence="9 17" id="KW-0276">Fatty acid metabolism</keyword>
<evidence type="ECO:0000256" key="1">
    <source>
        <dbReference type="ARBA" id="ARBA00003761"/>
    </source>
</evidence>
<keyword evidence="10 16" id="KW-0067">ATP-binding</keyword>
<evidence type="ECO:0000256" key="15">
    <source>
        <dbReference type="ARBA" id="ARBA00048600"/>
    </source>
</evidence>
<dbReference type="EMBL" id="CP002582">
    <property type="protein sequence ID" value="ADZ84743.1"/>
    <property type="molecule type" value="Genomic_DNA"/>
</dbReference>
<dbReference type="NCBIfam" id="TIGR00514">
    <property type="entry name" value="accC"/>
    <property type="match status" value="1"/>
</dbReference>
<dbReference type="FunFam" id="3.30.1490.20:FF:000018">
    <property type="entry name" value="Biotin carboxylase"/>
    <property type="match status" value="1"/>
</dbReference>
<dbReference type="Pfam" id="PF02785">
    <property type="entry name" value="Biotin_carb_C"/>
    <property type="match status" value="1"/>
</dbReference>
<comment type="catalytic activity">
    <reaction evidence="15 17">
        <text>N(6)-biotinyl-L-lysyl-[protein] + hydrogencarbonate + ATP = N(6)-carboxybiotinyl-L-lysyl-[protein] + ADP + phosphate + H(+)</text>
        <dbReference type="Rhea" id="RHEA:13501"/>
        <dbReference type="Rhea" id="RHEA-COMP:10505"/>
        <dbReference type="Rhea" id="RHEA-COMP:10506"/>
        <dbReference type="ChEBI" id="CHEBI:15378"/>
        <dbReference type="ChEBI" id="CHEBI:17544"/>
        <dbReference type="ChEBI" id="CHEBI:30616"/>
        <dbReference type="ChEBI" id="CHEBI:43474"/>
        <dbReference type="ChEBI" id="CHEBI:83144"/>
        <dbReference type="ChEBI" id="CHEBI:83145"/>
        <dbReference type="ChEBI" id="CHEBI:456216"/>
        <dbReference type="EC" id="6.3.4.14"/>
    </reaction>
</comment>
<keyword evidence="14 17" id="KW-0092">Biotin</keyword>
<evidence type="ECO:0000256" key="14">
    <source>
        <dbReference type="ARBA" id="ARBA00023267"/>
    </source>
</evidence>
<dbReference type="AlphaFoldDB" id="F2JNG7"/>
<dbReference type="InterPro" id="IPR005479">
    <property type="entry name" value="CPAse_ATP-bd"/>
</dbReference>
<evidence type="ECO:0000256" key="11">
    <source>
        <dbReference type="ARBA" id="ARBA00022842"/>
    </source>
</evidence>
<dbReference type="Proteomes" id="UP000008467">
    <property type="component" value="Chromosome"/>
</dbReference>
<dbReference type="InterPro" id="IPR011054">
    <property type="entry name" value="Rudment_hybrid_motif"/>
</dbReference>
<reference evidence="20 21" key="1">
    <citation type="journal article" date="2011" name="J. Bacteriol.">
        <title>Complete genome sequence of the cellulose-degrading bacterium Cellulosilyticum lentocellum.</title>
        <authorList>
            <consortium name="US DOE Joint Genome Institute"/>
            <person name="Miller D.A."/>
            <person name="Suen G."/>
            <person name="Bruce D."/>
            <person name="Copeland A."/>
            <person name="Cheng J.F."/>
            <person name="Detter C."/>
            <person name="Goodwin L.A."/>
            <person name="Han C.S."/>
            <person name="Hauser L.J."/>
            <person name="Land M.L."/>
            <person name="Lapidus A."/>
            <person name="Lucas S."/>
            <person name="Meincke L."/>
            <person name="Pitluck S."/>
            <person name="Tapia R."/>
            <person name="Teshima H."/>
            <person name="Woyke T."/>
            <person name="Fox B.G."/>
            <person name="Angert E.R."/>
            <person name="Currie C.R."/>
        </authorList>
    </citation>
    <scope>NUCLEOTIDE SEQUENCE [LARGE SCALE GENOMIC DNA]</scope>
    <source>
        <strain evidence="21">ATCC 49066 / DSM 5427 / NCIMB 11756 / RHM5</strain>
    </source>
</reference>
<keyword evidence="6 17" id="KW-0436">Ligase</keyword>
<dbReference type="Pfam" id="PF02786">
    <property type="entry name" value="CPSase_L_D2"/>
    <property type="match status" value="1"/>
</dbReference>
<dbReference type="SUPFAM" id="SSF51246">
    <property type="entry name" value="Rudiment single hybrid motif"/>
    <property type="match status" value="1"/>
</dbReference>
<evidence type="ECO:0000313" key="21">
    <source>
        <dbReference type="Proteomes" id="UP000008467"/>
    </source>
</evidence>
<dbReference type="InterPro" id="IPR011764">
    <property type="entry name" value="Biotin_carboxylation_dom"/>
</dbReference>
<comment type="pathway">
    <text evidence="2 17">Lipid metabolism; malonyl-CoA biosynthesis; malonyl-CoA from acetyl-CoA: step 1/1.</text>
</comment>
<dbReference type="HOGENOM" id="CLU_000395_3_2_9"/>
<keyword evidence="5 17" id="KW-0444">Lipid biosynthesis</keyword>
<dbReference type="Gene3D" id="3.30.470.20">
    <property type="entry name" value="ATP-grasp fold, B domain"/>
    <property type="match status" value="1"/>
</dbReference>
<dbReference type="GO" id="GO:2001295">
    <property type="term" value="P:malonyl-CoA biosynthetic process"/>
    <property type="evidence" value="ECO:0007669"/>
    <property type="project" value="UniProtKB-UniPathway"/>
</dbReference>
<dbReference type="InterPro" id="IPR004549">
    <property type="entry name" value="Acetyl_CoA_COase_biotin_COase"/>
</dbReference>
<dbReference type="InterPro" id="IPR013815">
    <property type="entry name" value="ATP_grasp_subdomain_1"/>
</dbReference>
<dbReference type="FunFam" id="3.40.50.20:FF:000010">
    <property type="entry name" value="Propionyl-CoA carboxylase subunit alpha"/>
    <property type="match status" value="1"/>
</dbReference>
<evidence type="ECO:0000256" key="17">
    <source>
        <dbReference type="RuleBase" id="RU365063"/>
    </source>
</evidence>
<dbReference type="STRING" id="642492.Clole_3047"/>
<evidence type="ECO:0000259" key="18">
    <source>
        <dbReference type="PROSITE" id="PS50975"/>
    </source>
</evidence>
<sequence length="456" mass="50049">MIEKVLVANRGEIAVRIIRACKEMGIATVAVYSTADEEALHVQLADEAVCIGSPLPKNSYLNIENIISAAVLTGCDALHPGFGFLSENAKFAEICEKCGITFIGPTGEMIRLMGDKAKAREMMIAAGVPVVPGSEGKIDDLEEAMCLADRIGYPVILKAAAGGGGRGMRIVWKKEEFEKAFLSASSEAENAFGDGSMYLEKYIQNPRHIEFQILSDAYGNVVHLGERDCSLQRRHQKVMEEAPSPFLNNDMRKRMGEIAVTAAKAVNYQNAGTIEFIVDASGEFYFIEMNTRIQVEHPITEIVTGIDLIKAQIKIAAKEPLAVKQKDIHIKGHAIECRINAENPLLNFKPCAGTIEELYLPGGRGVRIESALYESYKVPPTYDSMLAKVITFGDTREEAIAIMKRALGEIVIEGIETNVFFQYQLLNEAAFVEGKFDTSFIERNLETILGGVVDEA</sequence>
<dbReference type="InterPro" id="IPR005482">
    <property type="entry name" value="Biotin_COase_C"/>
</dbReference>
<keyword evidence="7" id="KW-0479">Metal-binding</keyword>
<evidence type="ECO:0000256" key="12">
    <source>
        <dbReference type="ARBA" id="ARBA00023098"/>
    </source>
</evidence>
<dbReference type="SUPFAM" id="SSF56059">
    <property type="entry name" value="Glutathione synthetase ATP-binding domain-like"/>
    <property type="match status" value="1"/>
</dbReference>
<dbReference type="PROSITE" id="PS50975">
    <property type="entry name" value="ATP_GRASP"/>
    <property type="match status" value="1"/>
</dbReference>
<dbReference type="PROSITE" id="PS50979">
    <property type="entry name" value="BC"/>
    <property type="match status" value="1"/>
</dbReference>
<dbReference type="Pfam" id="PF00289">
    <property type="entry name" value="Biotin_carb_N"/>
    <property type="match status" value="1"/>
</dbReference>
<proteinExistence type="predicted"/>
<dbReference type="RefSeq" id="WP_013658022.1">
    <property type="nucleotide sequence ID" value="NC_015275.1"/>
</dbReference>
<keyword evidence="8 16" id="KW-0547">Nucleotide-binding</keyword>
<evidence type="ECO:0000256" key="9">
    <source>
        <dbReference type="ARBA" id="ARBA00022832"/>
    </source>
</evidence>
<feature type="domain" description="ATP-grasp" evidence="18">
    <location>
        <begin position="120"/>
        <end position="317"/>
    </location>
</feature>
<dbReference type="InterPro" id="IPR051602">
    <property type="entry name" value="ACC_Biotin_Carboxylase"/>
</dbReference>
<dbReference type="SMART" id="SM00878">
    <property type="entry name" value="Biotin_carb_C"/>
    <property type="match status" value="1"/>
</dbReference>
<comment type="function">
    <text evidence="1 17">This protein is a component of the acetyl coenzyme A carboxylase complex; first, biotin carboxylase catalyzes the carboxylation of the carrier protein and then the transcarboxylase transfers the carboxyl group to form malonyl-CoA.</text>
</comment>
<dbReference type="InterPro" id="IPR016185">
    <property type="entry name" value="PreATP-grasp_dom_sf"/>
</dbReference>
<dbReference type="UniPathway" id="UPA00655">
    <property type="reaction ID" value="UER00711"/>
</dbReference>
<evidence type="ECO:0000256" key="6">
    <source>
        <dbReference type="ARBA" id="ARBA00022598"/>
    </source>
</evidence>
<accession>F2JNG7</accession>
<dbReference type="PANTHER" id="PTHR48095:SF2">
    <property type="entry name" value="BIOTIN CARBOXYLASE, CHLOROPLASTIC"/>
    <property type="match status" value="1"/>
</dbReference>
<keyword evidence="11" id="KW-0460">Magnesium</keyword>
<dbReference type="SUPFAM" id="SSF52440">
    <property type="entry name" value="PreATP-grasp domain"/>
    <property type="match status" value="1"/>
</dbReference>
<dbReference type="GO" id="GO:0046872">
    <property type="term" value="F:metal ion binding"/>
    <property type="evidence" value="ECO:0007669"/>
    <property type="project" value="UniProtKB-KW"/>
</dbReference>
<protein>
    <recommendedName>
        <fullName evidence="4 17">Biotin carboxylase</fullName>
        <ecNumber evidence="4 17">6.3.4.14</ecNumber>
    </recommendedName>
    <alternativeName>
        <fullName evidence="17">Acetyl-coenzyme A carboxylase biotin carboxylase subunit A</fullName>
    </alternativeName>
</protein>
<name>F2JNG7_CELLD</name>
<evidence type="ECO:0000313" key="20">
    <source>
        <dbReference type="EMBL" id="ADZ84743.1"/>
    </source>
</evidence>
<keyword evidence="21" id="KW-1185">Reference proteome</keyword>
<dbReference type="EC" id="6.3.4.14" evidence="4 17"/>
<evidence type="ECO:0000256" key="16">
    <source>
        <dbReference type="PROSITE-ProRule" id="PRU00409"/>
    </source>
</evidence>
<dbReference type="eggNOG" id="COG0439">
    <property type="taxonomic scope" value="Bacteria"/>
</dbReference>
<organism evidence="20 21">
    <name type="scientific">Cellulosilyticum lentocellum (strain ATCC 49066 / DSM 5427 / NCIMB 11756 / RHM5)</name>
    <name type="common">Clostridium lentocellum</name>
    <dbReference type="NCBI Taxonomy" id="642492"/>
    <lineage>
        <taxon>Bacteria</taxon>
        <taxon>Bacillati</taxon>
        <taxon>Bacillota</taxon>
        <taxon>Clostridia</taxon>
        <taxon>Lachnospirales</taxon>
        <taxon>Cellulosilyticaceae</taxon>
        <taxon>Cellulosilyticum</taxon>
    </lineage>
</organism>
<evidence type="ECO:0000256" key="2">
    <source>
        <dbReference type="ARBA" id="ARBA00004956"/>
    </source>
</evidence>
<dbReference type="InterPro" id="IPR005481">
    <property type="entry name" value="BC-like_N"/>
</dbReference>
<comment type="subunit">
    <text evidence="3 17">Acetyl-CoA carboxylase is a heterohexamer of biotin carboxyl carrier protein, biotin carboxylase and the two subunits of carboxyl transferase in a 2:2 complex.</text>
</comment>
<feature type="domain" description="Biotin carboxylation" evidence="19">
    <location>
        <begin position="1"/>
        <end position="446"/>
    </location>
</feature>
<evidence type="ECO:0000256" key="8">
    <source>
        <dbReference type="ARBA" id="ARBA00022741"/>
    </source>
</evidence>